<accession>A0A1I5H9Z3</accession>
<dbReference type="PANTHER" id="PTHR37813">
    <property type="entry name" value="FELS-2 PROPHAGE PROTEIN"/>
    <property type="match status" value="1"/>
</dbReference>
<keyword evidence="2" id="KW-0175">Coiled coil</keyword>
<keyword evidence="5" id="KW-1185">Reference proteome</keyword>
<dbReference type="STRING" id="655353.SAMN04488056_106114"/>
<feature type="domain" description="Phage tail tape measure protein" evidence="3">
    <location>
        <begin position="240"/>
        <end position="439"/>
    </location>
</feature>
<dbReference type="Pfam" id="PF10145">
    <property type="entry name" value="PhageMin_Tail"/>
    <property type="match status" value="1"/>
</dbReference>
<dbReference type="InterPro" id="IPR010090">
    <property type="entry name" value="Phage_tape_meas"/>
</dbReference>
<evidence type="ECO:0000256" key="2">
    <source>
        <dbReference type="SAM" id="Coils"/>
    </source>
</evidence>
<feature type="coiled-coil region" evidence="2">
    <location>
        <begin position="721"/>
        <end position="748"/>
    </location>
</feature>
<gene>
    <name evidence="4" type="ORF">SAMN04488056_106114</name>
</gene>
<name>A0A1I5H9Z3_9HYPH</name>
<proteinExistence type="predicted"/>
<dbReference type="RefSeq" id="WP_090072918.1">
    <property type="nucleotide sequence ID" value="NZ_FOVR01000006.1"/>
</dbReference>
<feature type="coiled-coil region" evidence="2">
    <location>
        <begin position="449"/>
        <end position="476"/>
    </location>
</feature>
<dbReference type="PANTHER" id="PTHR37813:SF1">
    <property type="entry name" value="FELS-2 PROPHAGE PROTEIN"/>
    <property type="match status" value="1"/>
</dbReference>
<evidence type="ECO:0000313" key="4">
    <source>
        <dbReference type="EMBL" id="SFO45043.1"/>
    </source>
</evidence>
<sequence>MSTREIETKLTVRGVDKLTGTLGKMSGAAGKFGTKAKRELGQLEKLRGPVKLIEDFRKAESQLGKSATKMKAAKSRAKELGQAFKNATRPTAKMRVELERAQSAARKASSEFKANRAALRGNREALKTAGISVKNLADKERELASAVGTVNSRLDANYSKFKKVTAQQKKWAEAKRKLDESLNRATGLTATGYAGVHTGSRVLSGLKNPVDEAKNFEEEMVAVGAVTRTIRDKKKFGQLRDQALRLGETTSFTNVDAAGAQRFLGMAGMSVSDILSSMPSVLNLSKAGRTDLAGTADIASNIMSGYGMTGKDMGRISDVLVGTFTRSNVNVKQIGETLKYVGPKAKAAGLELEYVAAATGKLGDAGIQGSMAGTALRTVISRLAGPPEMAKKALARLGVETKDLNGNLRPFEELLDEIADKMKDLGSAEQIELTKKIAGEEGSSAFTVLLEQRAHIKKLRDELKAAKGEAKEMATIMGDNAAGDEKVLGSAWSALKTEIGTQLLPDYRELLHTTTELINAGREWAKANPELTKTIAVLAGGVGSLLVVGGGAAFALAGVVGSIALLKATFRAGGLVRSFGSFGSALDDYSTKAEKAAVKTRGLKASVKGLVGKAGLLNVATLGFAAYETGQAFSEMKRLDEMSPEEKAAGKKALDRKLDAQNKAAENLPVIGSLYKWTKGVRSSLGLGQSSGAGLPIRDDLASKQQRLQAVNAQISSGGGSASLEAERSQLSGEIDGLTARIRQAEIDKALQAQAMGVRSAPLAQALAEKAAQIRSVNVSGGAAPKPVDGQRALGGPGYAGASYQVNEDGTEVAIFAKNGRVLSRKDSMAAVAGQRGGGDVFAPQIHISGGGMDPAAIAQAVRAELERLWRDQKMSSFHNSEFA</sequence>
<reference evidence="4 5" key="1">
    <citation type="submission" date="2016-10" db="EMBL/GenBank/DDBJ databases">
        <authorList>
            <person name="de Groot N.N."/>
        </authorList>
    </citation>
    <scope>NUCLEOTIDE SEQUENCE [LARGE SCALE GENOMIC DNA]</scope>
    <source>
        <strain evidence="4 5">CGMCC 1.9157</strain>
    </source>
</reference>
<evidence type="ECO:0000313" key="5">
    <source>
        <dbReference type="Proteomes" id="UP000199236"/>
    </source>
</evidence>
<organism evidence="4 5">
    <name type="scientific">Cohaesibacter marisflavi</name>
    <dbReference type="NCBI Taxonomy" id="655353"/>
    <lineage>
        <taxon>Bacteria</taxon>
        <taxon>Pseudomonadati</taxon>
        <taxon>Pseudomonadota</taxon>
        <taxon>Alphaproteobacteria</taxon>
        <taxon>Hyphomicrobiales</taxon>
        <taxon>Cohaesibacteraceae</taxon>
    </lineage>
</organism>
<dbReference type="NCBIfam" id="TIGR01760">
    <property type="entry name" value="tape_meas_TP901"/>
    <property type="match status" value="1"/>
</dbReference>
<dbReference type="EMBL" id="FOVR01000006">
    <property type="protein sequence ID" value="SFO45043.1"/>
    <property type="molecule type" value="Genomic_DNA"/>
</dbReference>
<protein>
    <submittedName>
        <fullName evidence="4">Phage tail tape measure protein, TP901 family, core region</fullName>
    </submittedName>
</protein>
<dbReference type="OrthoDB" id="8429573at2"/>
<evidence type="ECO:0000256" key="1">
    <source>
        <dbReference type="ARBA" id="ARBA00022612"/>
    </source>
</evidence>
<dbReference type="AlphaFoldDB" id="A0A1I5H9Z3"/>
<evidence type="ECO:0000259" key="3">
    <source>
        <dbReference type="Pfam" id="PF10145"/>
    </source>
</evidence>
<keyword evidence="1" id="KW-1188">Viral release from host cell</keyword>
<dbReference type="Proteomes" id="UP000199236">
    <property type="component" value="Unassembled WGS sequence"/>
</dbReference>